<dbReference type="RefSeq" id="WP_193347054.1">
    <property type="nucleotide sequence ID" value="NZ_CBCSIP010000320.1"/>
</dbReference>
<accession>A0ABR9PID4</accession>
<protein>
    <submittedName>
        <fullName evidence="1">Uncharacterized protein</fullName>
    </submittedName>
</protein>
<proteinExistence type="predicted"/>
<evidence type="ECO:0000313" key="1">
    <source>
        <dbReference type="EMBL" id="MBE4747693.1"/>
    </source>
</evidence>
<comment type="caution">
    <text evidence="1">The sequence shown here is derived from an EMBL/GenBank/DDBJ whole genome shotgun (WGS) entry which is preliminary data.</text>
</comment>
<reference evidence="1 2" key="1">
    <citation type="submission" date="2020-02" db="EMBL/GenBank/DDBJ databases">
        <authorList>
            <person name="Babadi Z.K."/>
            <person name="Risdian C."/>
            <person name="Ebrahimipour G.H."/>
            <person name="Wink J."/>
        </authorList>
    </citation>
    <scope>NUCLEOTIDE SEQUENCE [LARGE SCALE GENOMIC DNA]</scope>
    <source>
        <strain evidence="1 2">ZKHCc1 1396</strain>
    </source>
</reference>
<sequence length="74" mass="8204">MAIDDLRANGMMSHLLTSLEAGEDIGHYGRLLFAMVARHFQDLRFPESVYAHIGEYREQKAHAASEEADSTGAP</sequence>
<organism evidence="1 2">
    <name type="scientific">Corallococcus soli</name>
    <dbReference type="NCBI Taxonomy" id="2710757"/>
    <lineage>
        <taxon>Bacteria</taxon>
        <taxon>Pseudomonadati</taxon>
        <taxon>Myxococcota</taxon>
        <taxon>Myxococcia</taxon>
        <taxon>Myxococcales</taxon>
        <taxon>Cystobacterineae</taxon>
        <taxon>Myxococcaceae</taxon>
        <taxon>Corallococcus</taxon>
    </lineage>
</organism>
<gene>
    <name evidence="1" type="ORF">G4177_05800</name>
</gene>
<keyword evidence="2" id="KW-1185">Reference proteome</keyword>
<dbReference type="Proteomes" id="UP001516472">
    <property type="component" value="Unassembled WGS sequence"/>
</dbReference>
<evidence type="ECO:0000313" key="2">
    <source>
        <dbReference type="Proteomes" id="UP001516472"/>
    </source>
</evidence>
<dbReference type="EMBL" id="JAAIYO010000001">
    <property type="protein sequence ID" value="MBE4747693.1"/>
    <property type="molecule type" value="Genomic_DNA"/>
</dbReference>
<name>A0ABR9PID4_9BACT</name>